<reference evidence="2 3" key="1">
    <citation type="submission" date="2020-12" db="EMBL/GenBank/DDBJ databases">
        <title>Concerted genomic and epigenomic changes stabilize Arabidopsis allopolyploids.</title>
        <authorList>
            <person name="Chen Z."/>
        </authorList>
    </citation>
    <scope>NUCLEOTIDE SEQUENCE [LARGE SCALE GENOMIC DNA]</scope>
    <source>
        <strain evidence="2">As9502</strain>
        <tissue evidence="2">Leaf</tissue>
    </source>
</reference>
<protein>
    <submittedName>
        <fullName evidence="2">Uncharacterized protein</fullName>
    </submittedName>
</protein>
<keyword evidence="1" id="KW-0732">Signal</keyword>
<evidence type="ECO:0000313" key="2">
    <source>
        <dbReference type="EMBL" id="KAG7599177.1"/>
    </source>
</evidence>
<feature type="signal peptide" evidence="1">
    <location>
        <begin position="1"/>
        <end position="29"/>
    </location>
</feature>
<accession>A0A8T2CI52</accession>
<name>A0A8T2CI52_ARASU</name>
<dbReference type="EMBL" id="JAEFBJ010000006">
    <property type="protein sequence ID" value="KAG7599177.1"/>
    <property type="molecule type" value="Genomic_DNA"/>
</dbReference>
<feature type="chain" id="PRO_5035785467" evidence="1">
    <location>
        <begin position="30"/>
        <end position="78"/>
    </location>
</feature>
<comment type="caution">
    <text evidence="2">The sequence shown here is derived from an EMBL/GenBank/DDBJ whole genome shotgun (WGS) entry which is preliminary data.</text>
</comment>
<organism evidence="2 3">
    <name type="scientific">Arabidopsis suecica</name>
    <name type="common">Swedish thale-cress</name>
    <name type="synonym">Cardaminopsis suecica</name>
    <dbReference type="NCBI Taxonomy" id="45249"/>
    <lineage>
        <taxon>Eukaryota</taxon>
        <taxon>Viridiplantae</taxon>
        <taxon>Streptophyta</taxon>
        <taxon>Embryophyta</taxon>
        <taxon>Tracheophyta</taxon>
        <taxon>Spermatophyta</taxon>
        <taxon>Magnoliopsida</taxon>
        <taxon>eudicotyledons</taxon>
        <taxon>Gunneridae</taxon>
        <taxon>Pentapetalae</taxon>
        <taxon>rosids</taxon>
        <taxon>malvids</taxon>
        <taxon>Brassicales</taxon>
        <taxon>Brassicaceae</taxon>
        <taxon>Camelineae</taxon>
        <taxon>Arabidopsis</taxon>
    </lineage>
</organism>
<gene>
    <name evidence="2" type="ORF">ISN44_As06g033720</name>
</gene>
<evidence type="ECO:0000313" key="3">
    <source>
        <dbReference type="Proteomes" id="UP000694251"/>
    </source>
</evidence>
<keyword evidence="3" id="KW-1185">Reference proteome</keyword>
<sequence length="78" mass="8736">MAMTLKTLVRIFLTILFIIFSIHCRTTTADSPGYGIGRLTCFDPVLCIYRGETACDHYCKLQKYRGGLCTDDKCCCVG</sequence>
<dbReference type="AlphaFoldDB" id="A0A8T2CI52"/>
<dbReference type="Proteomes" id="UP000694251">
    <property type="component" value="Chromosome 6"/>
</dbReference>
<evidence type="ECO:0000256" key="1">
    <source>
        <dbReference type="SAM" id="SignalP"/>
    </source>
</evidence>
<proteinExistence type="predicted"/>